<comment type="subcellular location">
    <subcellularLocation>
        <location evidence="6">Cytoplasm</location>
    </subcellularLocation>
</comment>
<dbReference type="GO" id="GO:0005737">
    <property type="term" value="C:cytoplasm"/>
    <property type="evidence" value="ECO:0007669"/>
    <property type="project" value="UniProtKB-SubCell"/>
</dbReference>
<name>A0A2G9Z9B7_9BACT</name>
<keyword evidence="4 6" id="KW-0808">Transferase</keyword>
<dbReference type="PANTHER" id="PTHR46111:SF1">
    <property type="entry name" value="RIBOSOMAL RNA SMALL SUBUNIT METHYLTRANSFERASE I"/>
    <property type="match status" value="1"/>
</dbReference>
<dbReference type="Pfam" id="PF00590">
    <property type="entry name" value="TP_methylase"/>
    <property type="match status" value="1"/>
</dbReference>
<gene>
    <name evidence="6 8" type="primary">rsmI</name>
    <name evidence="8" type="ORF">COX26_02475</name>
</gene>
<dbReference type="EC" id="2.1.1.198" evidence="6"/>
<dbReference type="InterPro" id="IPR000878">
    <property type="entry name" value="4pyrrol_Mease"/>
</dbReference>
<dbReference type="PANTHER" id="PTHR46111">
    <property type="entry name" value="RIBOSOMAL RNA SMALL SUBUNIT METHYLTRANSFERASE I"/>
    <property type="match status" value="1"/>
</dbReference>
<organism evidence="8 9">
    <name type="scientific">Candidatus Jorgensenbacteria bacterium CG23_combo_of_CG06-09_8_20_14_all_54_14</name>
    <dbReference type="NCBI Taxonomy" id="1974595"/>
    <lineage>
        <taxon>Bacteria</taxon>
        <taxon>Candidatus Joergenseniibacteriota</taxon>
    </lineage>
</organism>
<evidence type="ECO:0000256" key="6">
    <source>
        <dbReference type="HAMAP-Rule" id="MF_01877"/>
    </source>
</evidence>
<evidence type="ECO:0000256" key="4">
    <source>
        <dbReference type="ARBA" id="ARBA00022679"/>
    </source>
</evidence>
<dbReference type="Gene3D" id="3.40.1010.10">
    <property type="entry name" value="Cobalt-precorrin-4 Transmethylase, Domain 1"/>
    <property type="match status" value="1"/>
</dbReference>
<comment type="similarity">
    <text evidence="6">Belongs to the methyltransferase superfamily. RsmI family.</text>
</comment>
<evidence type="ECO:0000256" key="1">
    <source>
        <dbReference type="ARBA" id="ARBA00022490"/>
    </source>
</evidence>
<dbReference type="GO" id="GO:0070677">
    <property type="term" value="F:rRNA (cytosine-2'-O-)-methyltransferase activity"/>
    <property type="evidence" value="ECO:0007669"/>
    <property type="project" value="UniProtKB-UniRule"/>
</dbReference>
<evidence type="ECO:0000313" key="8">
    <source>
        <dbReference type="EMBL" id="PIP29743.1"/>
    </source>
</evidence>
<dbReference type="InterPro" id="IPR035996">
    <property type="entry name" value="4pyrrol_Methylase_sf"/>
</dbReference>
<comment type="catalytic activity">
    <reaction evidence="6">
        <text>cytidine(1402) in 16S rRNA + S-adenosyl-L-methionine = 2'-O-methylcytidine(1402) in 16S rRNA + S-adenosyl-L-homocysteine + H(+)</text>
        <dbReference type="Rhea" id="RHEA:42924"/>
        <dbReference type="Rhea" id="RHEA-COMP:10285"/>
        <dbReference type="Rhea" id="RHEA-COMP:10286"/>
        <dbReference type="ChEBI" id="CHEBI:15378"/>
        <dbReference type="ChEBI" id="CHEBI:57856"/>
        <dbReference type="ChEBI" id="CHEBI:59789"/>
        <dbReference type="ChEBI" id="CHEBI:74495"/>
        <dbReference type="ChEBI" id="CHEBI:82748"/>
        <dbReference type="EC" id="2.1.1.198"/>
    </reaction>
</comment>
<dbReference type="PIRSF" id="PIRSF005917">
    <property type="entry name" value="MTase_YraL"/>
    <property type="match status" value="1"/>
</dbReference>
<evidence type="ECO:0000259" key="7">
    <source>
        <dbReference type="Pfam" id="PF00590"/>
    </source>
</evidence>
<dbReference type="InterPro" id="IPR014776">
    <property type="entry name" value="4pyrrole_Mease_sub2"/>
</dbReference>
<sequence length="223" mass="24407">MGILYIVATPIGNLKDITLRALEVLKSADVIFAEDTRVTKKLLAHYAIQKPLERYDEHSHARACEKVKELLRQGKSVALVTDAGTPGIADPGTRLVSYVKSQLLNVSVVPIPGPSALTAALSVAGVGAEHFTFAGYPPHKKGRQTFFLGLHHATLRPIVLYESPHRLARTLGELGQVFGLDAEIVVARELTKIYEELFRGDIKTALVYFTGERGRGEFVLIIP</sequence>
<comment type="function">
    <text evidence="6">Catalyzes the 2'-O-methylation of the ribose of cytidine 1402 (C1402) in 16S rRNA.</text>
</comment>
<accession>A0A2G9Z9B7</accession>
<reference evidence="8 9" key="1">
    <citation type="submission" date="2017-09" db="EMBL/GenBank/DDBJ databases">
        <title>Depth-based differentiation of microbial function through sediment-hosted aquifers and enrichment of novel symbionts in the deep terrestrial subsurface.</title>
        <authorList>
            <person name="Probst A.J."/>
            <person name="Ladd B."/>
            <person name="Jarett J.K."/>
            <person name="Geller-Mcgrath D.E."/>
            <person name="Sieber C.M."/>
            <person name="Emerson J.B."/>
            <person name="Anantharaman K."/>
            <person name="Thomas B.C."/>
            <person name="Malmstrom R."/>
            <person name="Stieglmeier M."/>
            <person name="Klingl A."/>
            <person name="Woyke T."/>
            <person name="Ryan C.M."/>
            <person name="Banfield J.F."/>
        </authorList>
    </citation>
    <scope>NUCLEOTIDE SEQUENCE [LARGE SCALE GENOMIC DNA]</scope>
    <source>
        <strain evidence="8">CG23_combo_of_CG06-09_8_20_14_all_54_14</strain>
    </source>
</reference>
<protein>
    <recommendedName>
        <fullName evidence="6">Ribosomal RNA small subunit methyltransferase I</fullName>
        <ecNumber evidence="6">2.1.1.198</ecNumber>
    </recommendedName>
    <alternativeName>
        <fullName evidence="6">16S rRNA 2'-O-ribose C1402 methyltransferase</fullName>
    </alternativeName>
    <alternativeName>
        <fullName evidence="6">rRNA (cytidine-2'-O-)-methyltransferase RsmI</fullName>
    </alternativeName>
</protein>
<keyword evidence="5 6" id="KW-0949">S-adenosyl-L-methionine</keyword>
<evidence type="ECO:0000256" key="3">
    <source>
        <dbReference type="ARBA" id="ARBA00022603"/>
    </source>
</evidence>
<dbReference type="Gene3D" id="3.30.950.10">
    <property type="entry name" value="Methyltransferase, Cobalt-precorrin-4 Transmethylase, Domain 2"/>
    <property type="match status" value="1"/>
</dbReference>
<dbReference type="CDD" id="cd11648">
    <property type="entry name" value="RsmI"/>
    <property type="match status" value="1"/>
</dbReference>
<proteinExistence type="inferred from homology"/>
<dbReference type="EMBL" id="PCRZ01000043">
    <property type="protein sequence ID" value="PIP29743.1"/>
    <property type="molecule type" value="Genomic_DNA"/>
</dbReference>
<dbReference type="NCBIfam" id="TIGR00096">
    <property type="entry name" value="16S rRNA (cytidine(1402)-2'-O)-methyltransferase"/>
    <property type="match status" value="1"/>
</dbReference>
<dbReference type="SUPFAM" id="SSF53790">
    <property type="entry name" value="Tetrapyrrole methylase"/>
    <property type="match status" value="1"/>
</dbReference>
<dbReference type="InterPro" id="IPR014777">
    <property type="entry name" value="4pyrrole_Mease_sub1"/>
</dbReference>
<evidence type="ECO:0000313" key="9">
    <source>
        <dbReference type="Proteomes" id="UP000228812"/>
    </source>
</evidence>
<keyword evidence="2 6" id="KW-0698">rRNA processing</keyword>
<feature type="domain" description="Tetrapyrrole methylase" evidence="7">
    <location>
        <begin position="4"/>
        <end position="204"/>
    </location>
</feature>
<dbReference type="HAMAP" id="MF_01877">
    <property type="entry name" value="16SrRNA_methyltr_I"/>
    <property type="match status" value="1"/>
</dbReference>
<dbReference type="AlphaFoldDB" id="A0A2G9Z9B7"/>
<dbReference type="InterPro" id="IPR008189">
    <property type="entry name" value="rRNA_ssu_MeTfrase_I"/>
</dbReference>
<dbReference type="FunFam" id="3.40.1010.10:FF:000007">
    <property type="entry name" value="Ribosomal RNA small subunit methyltransferase I"/>
    <property type="match status" value="1"/>
</dbReference>
<evidence type="ECO:0000256" key="5">
    <source>
        <dbReference type="ARBA" id="ARBA00022691"/>
    </source>
</evidence>
<keyword evidence="1 6" id="KW-0963">Cytoplasm</keyword>
<keyword evidence="3 6" id="KW-0489">Methyltransferase</keyword>
<evidence type="ECO:0000256" key="2">
    <source>
        <dbReference type="ARBA" id="ARBA00022552"/>
    </source>
</evidence>
<comment type="caution">
    <text evidence="8">The sequence shown here is derived from an EMBL/GenBank/DDBJ whole genome shotgun (WGS) entry which is preliminary data.</text>
</comment>
<dbReference type="Proteomes" id="UP000228812">
    <property type="component" value="Unassembled WGS sequence"/>
</dbReference>